<dbReference type="FunFam" id="2.60.40.10:FF:000495">
    <property type="entry name" value="Periplasmic beta-glucosidase"/>
    <property type="match status" value="1"/>
</dbReference>
<dbReference type="InterPro" id="IPR036881">
    <property type="entry name" value="Glyco_hydro_3_C_sf"/>
</dbReference>
<dbReference type="Gene3D" id="2.60.40.10">
    <property type="entry name" value="Immunoglobulins"/>
    <property type="match status" value="1"/>
</dbReference>
<dbReference type="GO" id="GO:0005975">
    <property type="term" value="P:carbohydrate metabolic process"/>
    <property type="evidence" value="ECO:0007669"/>
    <property type="project" value="InterPro"/>
</dbReference>
<dbReference type="PANTHER" id="PTHR42715:SF10">
    <property type="entry name" value="BETA-GLUCOSIDASE"/>
    <property type="match status" value="1"/>
</dbReference>
<dbReference type="InterPro" id="IPR001764">
    <property type="entry name" value="Glyco_hydro_3_N"/>
</dbReference>
<evidence type="ECO:0000256" key="4">
    <source>
        <dbReference type="RuleBase" id="RU361161"/>
    </source>
</evidence>
<proteinExistence type="inferred from homology"/>
<dbReference type="STRING" id="582692.SAMN05720606_114145"/>
<dbReference type="SMART" id="SM01217">
    <property type="entry name" value="Fn3_like"/>
    <property type="match status" value="1"/>
</dbReference>
<accession>A0A1G5KE86</accession>
<dbReference type="Proteomes" id="UP000198538">
    <property type="component" value="Unassembled WGS sequence"/>
</dbReference>
<dbReference type="PANTHER" id="PTHR42715">
    <property type="entry name" value="BETA-GLUCOSIDASE"/>
    <property type="match status" value="1"/>
</dbReference>
<name>A0A1G5KE86_9BACL</name>
<evidence type="ECO:0000256" key="1">
    <source>
        <dbReference type="ARBA" id="ARBA00005336"/>
    </source>
</evidence>
<evidence type="ECO:0000256" key="3">
    <source>
        <dbReference type="ARBA" id="ARBA00023277"/>
    </source>
</evidence>
<evidence type="ECO:0000259" key="5">
    <source>
        <dbReference type="SMART" id="SM01217"/>
    </source>
</evidence>
<evidence type="ECO:0000256" key="2">
    <source>
        <dbReference type="ARBA" id="ARBA00022801"/>
    </source>
</evidence>
<organism evidence="6 7">
    <name type="scientific">Paenibacillus polysaccharolyticus</name>
    <dbReference type="NCBI Taxonomy" id="582692"/>
    <lineage>
        <taxon>Bacteria</taxon>
        <taxon>Bacillati</taxon>
        <taxon>Bacillota</taxon>
        <taxon>Bacilli</taxon>
        <taxon>Bacillales</taxon>
        <taxon>Paenibacillaceae</taxon>
        <taxon>Paenibacillus</taxon>
    </lineage>
</organism>
<dbReference type="InterPro" id="IPR013783">
    <property type="entry name" value="Ig-like_fold"/>
</dbReference>
<dbReference type="PRINTS" id="PR00133">
    <property type="entry name" value="GLHYDRLASE3"/>
</dbReference>
<dbReference type="Pfam" id="PF14310">
    <property type="entry name" value="Fn3-like"/>
    <property type="match status" value="1"/>
</dbReference>
<dbReference type="InterPro" id="IPR050288">
    <property type="entry name" value="Cellulose_deg_GH3"/>
</dbReference>
<dbReference type="InterPro" id="IPR036962">
    <property type="entry name" value="Glyco_hydro_3_N_sf"/>
</dbReference>
<dbReference type="Pfam" id="PF01915">
    <property type="entry name" value="Glyco_hydro_3_C"/>
    <property type="match status" value="1"/>
</dbReference>
<evidence type="ECO:0000313" key="6">
    <source>
        <dbReference type="EMBL" id="SCY98744.1"/>
    </source>
</evidence>
<dbReference type="Gene3D" id="3.40.50.1700">
    <property type="entry name" value="Glycoside hydrolase family 3 C-terminal domain"/>
    <property type="match status" value="1"/>
</dbReference>
<dbReference type="PROSITE" id="PS00775">
    <property type="entry name" value="GLYCOSYL_HYDROL_F3"/>
    <property type="match status" value="1"/>
</dbReference>
<dbReference type="GO" id="GO:0008422">
    <property type="term" value="F:beta-glucosidase activity"/>
    <property type="evidence" value="ECO:0007669"/>
    <property type="project" value="UniProtKB-ARBA"/>
</dbReference>
<dbReference type="Pfam" id="PF00933">
    <property type="entry name" value="Glyco_hydro_3"/>
    <property type="match status" value="1"/>
</dbReference>
<dbReference type="AlphaFoldDB" id="A0A1G5KE86"/>
<keyword evidence="4" id="KW-0326">Glycosidase</keyword>
<feature type="domain" description="Fibronectin type III-like" evidence="5">
    <location>
        <begin position="587"/>
        <end position="657"/>
    </location>
</feature>
<dbReference type="EMBL" id="FMVM01000014">
    <property type="protein sequence ID" value="SCY98744.1"/>
    <property type="molecule type" value="Genomic_DNA"/>
</dbReference>
<dbReference type="InterPro" id="IPR017853">
    <property type="entry name" value="GH"/>
</dbReference>
<protein>
    <submittedName>
        <fullName evidence="6">Beta-glucosidase</fullName>
    </submittedName>
</protein>
<dbReference type="InterPro" id="IPR002772">
    <property type="entry name" value="Glyco_hydro_3_C"/>
</dbReference>
<dbReference type="Gene3D" id="3.20.20.300">
    <property type="entry name" value="Glycoside hydrolase, family 3, N-terminal domain"/>
    <property type="match status" value="1"/>
</dbReference>
<sequence length="766" mass="84313">MERNIKDLVQQMTLEEKAGMCSGLDFWHLKGVERLGIPSIMVTDGPHGLRKQDTSADHLGLTASVPATCFPSAAGLASSWDTELARQVGVALGEECQAEDVAVLLGPGVNIKRSPLGGRNFEYFSEDPLLSTQMATAHIQGVQSQGVGTSLKHFAVNNQEERRMSIDAVVDERTLREIYLASFEGAVKDAQPWTVMCSYNKVNGTYAGENEWLLTDILKDEWGHEGLVVSDWGAVNERADALVAGLELEMPASGGIGERKVIDAVESGKLPMDKLDLAVERLLTLIFKAVDHKKEGASYDKDEHHQLARKVASESMVLLKNEAGLLPLKREGSVAIIGAFARKPRFQGGGSSHINPTKVDDIVEEMTLVAGDGVTISYAPGYRIEEDDVDETLLQQAVQATQAADTAVVFVGLPDRYESEGYDRAHLRLPDNHIRLIEEVAKVQSRVVVVLSNGSPVEMPWLSQVQAVLEAYLGGQAVGGAIADLLYGEVNPSGKLAETFPAKLSHNPSYLNFPGEADRVDYREGIFVGYRYYDKKELDPLFPFGYGLSYTTFEYSDLQVDRTALTDLDEVQAQIRVTNTGERAGKEIVQLYVSDVESTVIRPDRELKAFAKVALEAGESKIVHFTLNKRSFAYYNVDMKDWHVETGEFDIQLGSSSRDIRMQTRVSVESTATFIPTYTRNSTLGDIQRDPENKKLIEQALQQFQEASGFGGGDDSGDHDHVDMMNAMMKYMPLRALVAFSGGAMTEDTMNQLLDQMNNKDHGIRG</sequence>
<evidence type="ECO:0000313" key="7">
    <source>
        <dbReference type="Proteomes" id="UP000198538"/>
    </source>
</evidence>
<gene>
    <name evidence="6" type="ORF">SAMN05720606_114145</name>
</gene>
<keyword evidence="7" id="KW-1185">Reference proteome</keyword>
<keyword evidence="2 4" id="KW-0378">Hydrolase</keyword>
<keyword evidence="3" id="KW-0119">Carbohydrate metabolism</keyword>
<dbReference type="InterPro" id="IPR019800">
    <property type="entry name" value="Glyco_hydro_3_AS"/>
</dbReference>
<comment type="similarity">
    <text evidence="1 4">Belongs to the glycosyl hydrolase 3 family.</text>
</comment>
<dbReference type="SUPFAM" id="SSF52279">
    <property type="entry name" value="Beta-D-glucan exohydrolase, C-terminal domain"/>
    <property type="match status" value="1"/>
</dbReference>
<dbReference type="SUPFAM" id="SSF51445">
    <property type="entry name" value="(Trans)glycosidases"/>
    <property type="match status" value="1"/>
</dbReference>
<reference evidence="7" key="1">
    <citation type="submission" date="2016-10" db="EMBL/GenBank/DDBJ databases">
        <authorList>
            <person name="Varghese N."/>
            <person name="Submissions S."/>
        </authorList>
    </citation>
    <scope>NUCLEOTIDE SEQUENCE [LARGE SCALE GENOMIC DNA]</scope>
    <source>
        <strain evidence="7">BL9</strain>
    </source>
</reference>
<dbReference type="InterPro" id="IPR026891">
    <property type="entry name" value="Fn3-like"/>
</dbReference>
<dbReference type="RefSeq" id="WP_090923347.1">
    <property type="nucleotide sequence ID" value="NZ_FMVM01000014.1"/>
</dbReference>